<reference evidence="1" key="1">
    <citation type="submission" date="2023-04" db="EMBL/GenBank/DDBJ databases">
        <title>Draft Genome sequencing of Naganishia species isolated from polar environments using Oxford Nanopore Technology.</title>
        <authorList>
            <person name="Leo P."/>
            <person name="Venkateswaran K."/>
        </authorList>
    </citation>
    <scope>NUCLEOTIDE SEQUENCE</scope>
    <source>
        <strain evidence="1">MNA-CCFEE 5423</strain>
    </source>
</reference>
<gene>
    <name evidence="1" type="ORF">QFC21_003132</name>
</gene>
<name>A0ACC2VRQ0_9TREE</name>
<evidence type="ECO:0000313" key="2">
    <source>
        <dbReference type="Proteomes" id="UP001227268"/>
    </source>
</evidence>
<accession>A0ACC2VRQ0</accession>
<proteinExistence type="predicted"/>
<comment type="caution">
    <text evidence="1">The sequence shown here is derived from an EMBL/GenBank/DDBJ whole genome shotgun (WGS) entry which is preliminary data.</text>
</comment>
<protein>
    <submittedName>
        <fullName evidence="1">Uncharacterized protein</fullName>
    </submittedName>
</protein>
<organism evidence="1 2">
    <name type="scientific">Naganishia friedmannii</name>
    <dbReference type="NCBI Taxonomy" id="89922"/>
    <lineage>
        <taxon>Eukaryota</taxon>
        <taxon>Fungi</taxon>
        <taxon>Dikarya</taxon>
        <taxon>Basidiomycota</taxon>
        <taxon>Agaricomycotina</taxon>
        <taxon>Tremellomycetes</taxon>
        <taxon>Filobasidiales</taxon>
        <taxon>Filobasidiaceae</taxon>
        <taxon>Naganishia</taxon>
    </lineage>
</organism>
<sequence>MSRLSEEEITTSVGAWGGGGGAAGKSGVAAGTEEQMGASTGDIIKKEATLRRERVAVLMMCSVIRDVVQLQGSLRDLLTQMDTLNTTNEKLRSEGELLQMYIENLQVASICPHTTSHRPLQV</sequence>
<dbReference type="Proteomes" id="UP001227268">
    <property type="component" value="Unassembled WGS sequence"/>
</dbReference>
<keyword evidence="2" id="KW-1185">Reference proteome</keyword>
<dbReference type="EMBL" id="JASBWT010000009">
    <property type="protein sequence ID" value="KAJ9101793.1"/>
    <property type="molecule type" value="Genomic_DNA"/>
</dbReference>
<evidence type="ECO:0000313" key="1">
    <source>
        <dbReference type="EMBL" id="KAJ9101793.1"/>
    </source>
</evidence>